<dbReference type="GO" id="GO:0022857">
    <property type="term" value="F:transmembrane transporter activity"/>
    <property type="evidence" value="ECO:0007669"/>
    <property type="project" value="InterPro"/>
</dbReference>
<protein>
    <submittedName>
        <fullName evidence="7">Inner membrane ABC transporter permease protein YtfT</fullName>
    </submittedName>
</protein>
<evidence type="ECO:0000256" key="3">
    <source>
        <dbReference type="ARBA" id="ARBA00022692"/>
    </source>
</evidence>
<evidence type="ECO:0000313" key="7">
    <source>
        <dbReference type="EMBL" id="KUP93297.1"/>
    </source>
</evidence>
<evidence type="ECO:0000313" key="8">
    <source>
        <dbReference type="Proteomes" id="UP000068382"/>
    </source>
</evidence>
<evidence type="ECO:0000256" key="6">
    <source>
        <dbReference type="SAM" id="Phobius"/>
    </source>
</evidence>
<keyword evidence="5 6" id="KW-0472">Membrane</keyword>
<dbReference type="AlphaFoldDB" id="A0A132BZP1"/>
<dbReference type="OrthoDB" id="192433at2"/>
<dbReference type="Pfam" id="PF02653">
    <property type="entry name" value="BPD_transp_2"/>
    <property type="match status" value="1"/>
</dbReference>
<comment type="subcellular location">
    <subcellularLocation>
        <location evidence="1">Cell membrane</location>
        <topology evidence="1">Multi-pass membrane protein</topology>
    </subcellularLocation>
</comment>
<sequence>MTALLRITPQLLTLAALMAMVTLFFPGFLKIEFVDGRLVGPVMDILKRGAPVGLLAVGMTLVIATRGIDLSVGTVVAITGAVTAWAITNGYGLGGALVLALAAGAVAGIWNGCLVAIAGIQPIVATLILMTSGRGIAQLVTEGRILTFSHDGLAFFGSGDLLGIPVPALIWLATAIGVTLLMRRTALGLLVEAVGVNRAASALAGVNATVLLIAVYVASGLCAALAGIIATADIRGADANNAGLWLELDAILAVVIGGNSLLGGRFSIAAALLGALIIQTIDTGILLAGFPSEYNLVIKAALVLVILVLQSPNLAGHWYALRRTFGRQPAATTATAKGAKQ</sequence>
<reference evidence="7 8" key="1">
    <citation type="submission" date="2015-12" db="EMBL/GenBank/DDBJ databases">
        <title>Genome sequence of the marine Rhodobacteraceae strain O3.65, Candidatus Tritonibacter horizontis.</title>
        <authorList>
            <person name="Poehlein A."/>
            <person name="Giebel H.A."/>
            <person name="Voget S."/>
            <person name="Brinkhoff T."/>
        </authorList>
    </citation>
    <scope>NUCLEOTIDE SEQUENCE [LARGE SCALE GENOMIC DNA]</scope>
    <source>
        <strain evidence="7 8">O3.65</strain>
    </source>
</reference>
<comment type="caution">
    <text evidence="7">The sequence shown here is derived from an EMBL/GenBank/DDBJ whole genome shotgun (WGS) entry which is preliminary data.</text>
</comment>
<evidence type="ECO:0000256" key="1">
    <source>
        <dbReference type="ARBA" id="ARBA00004651"/>
    </source>
</evidence>
<gene>
    <name evidence="7" type="primary">ytfT</name>
    <name evidence="7" type="ORF">TRIHO_17930</name>
</gene>
<feature type="transmembrane region" description="Helical" evidence="6">
    <location>
        <begin position="202"/>
        <end position="230"/>
    </location>
</feature>
<feature type="transmembrane region" description="Helical" evidence="6">
    <location>
        <begin position="242"/>
        <end position="262"/>
    </location>
</feature>
<dbReference type="PATRIC" id="fig|1768241.3.peg.1880"/>
<keyword evidence="2" id="KW-1003">Cell membrane</keyword>
<dbReference type="PANTHER" id="PTHR32196:SF19">
    <property type="entry name" value="GALACTOFURANOSE TRANSPORTER PERMEASE PROTEIN YTFT"/>
    <property type="match status" value="1"/>
</dbReference>
<keyword evidence="4 6" id="KW-1133">Transmembrane helix</keyword>
<evidence type="ECO:0000256" key="4">
    <source>
        <dbReference type="ARBA" id="ARBA00022989"/>
    </source>
</evidence>
<feature type="transmembrane region" description="Helical" evidence="6">
    <location>
        <begin position="12"/>
        <end position="33"/>
    </location>
</feature>
<dbReference type="PANTHER" id="PTHR32196">
    <property type="entry name" value="ABC TRANSPORTER PERMEASE PROTEIN YPHD-RELATED-RELATED"/>
    <property type="match status" value="1"/>
</dbReference>
<keyword evidence="3 6" id="KW-0812">Transmembrane</keyword>
<dbReference type="RefSeq" id="WP_068242224.1">
    <property type="nucleotide sequence ID" value="NZ_LPUY01000054.1"/>
</dbReference>
<dbReference type="CDD" id="cd06579">
    <property type="entry name" value="TM_PBP1_transp_AraH_like"/>
    <property type="match status" value="1"/>
</dbReference>
<feature type="transmembrane region" description="Helical" evidence="6">
    <location>
        <begin position="161"/>
        <end position="181"/>
    </location>
</feature>
<proteinExistence type="predicted"/>
<accession>A0A132BZP1</accession>
<feature type="transmembrane region" description="Helical" evidence="6">
    <location>
        <begin position="45"/>
        <end position="63"/>
    </location>
</feature>
<feature type="transmembrane region" description="Helical" evidence="6">
    <location>
        <begin position="269"/>
        <end position="290"/>
    </location>
</feature>
<dbReference type="GO" id="GO:0005886">
    <property type="term" value="C:plasma membrane"/>
    <property type="evidence" value="ECO:0007669"/>
    <property type="project" value="UniProtKB-SubCell"/>
</dbReference>
<keyword evidence="8" id="KW-1185">Reference proteome</keyword>
<feature type="transmembrane region" description="Helical" evidence="6">
    <location>
        <begin position="296"/>
        <end position="320"/>
    </location>
</feature>
<dbReference type="EMBL" id="LPUY01000054">
    <property type="protein sequence ID" value="KUP93297.1"/>
    <property type="molecule type" value="Genomic_DNA"/>
</dbReference>
<evidence type="ECO:0000256" key="2">
    <source>
        <dbReference type="ARBA" id="ARBA00022475"/>
    </source>
</evidence>
<evidence type="ECO:0000256" key="5">
    <source>
        <dbReference type="ARBA" id="ARBA00023136"/>
    </source>
</evidence>
<dbReference type="InterPro" id="IPR001851">
    <property type="entry name" value="ABC_transp_permease"/>
</dbReference>
<name>A0A132BZP1_9RHOB</name>
<dbReference type="Proteomes" id="UP000068382">
    <property type="component" value="Unassembled WGS sequence"/>
</dbReference>
<organism evidence="7 8">
    <name type="scientific">Tritonibacter horizontis</name>
    <dbReference type="NCBI Taxonomy" id="1768241"/>
    <lineage>
        <taxon>Bacteria</taxon>
        <taxon>Pseudomonadati</taxon>
        <taxon>Pseudomonadota</taxon>
        <taxon>Alphaproteobacteria</taxon>
        <taxon>Rhodobacterales</taxon>
        <taxon>Paracoccaceae</taxon>
        <taxon>Tritonibacter</taxon>
    </lineage>
</organism>